<keyword evidence="3" id="KW-0285">Flavoprotein</keyword>
<dbReference type="InterPro" id="IPR045247">
    <property type="entry name" value="Oye-like"/>
</dbReference>
<name>A0A9P7BCN7_MAUEX</name>
<keyword evidence="3" id="KW-0288">FMN</keyword>
<dbReference type="PANTHER" id="PTHR22893:SF91">
    <property type="entry name" value="NADPH DEHYDROGENASE 2-RELATED"/>
    <property type="match status" value="1"/>
</dbReference>
<dbReference type="AlphaFoldDB" id="A0A9P7BCN7"/>
<dbReference type="SUPFAM" id="SSF51395">
    <property type="entry name" value="FMN-linked oxidoreductases"/>
    <property type="match status" value="1"/>
</dbReference>
<dbReference type="Gene3D" id="3.20.20.70">
    <property type="entry name" value="Aldolase class I"/>
    <property type="match status" value="1"/>
</dbReference>
<keyword evidence="7" id="KW-1185">Reference proteome</keyword>
<dbReference type="InterPro" id="IPR013785">
    <property type="entry name" value="Aldolase_TIM"/>
</dbReference>
<evidence type="ECO:0000256" key="3">
    <source>
        <dbReference type="ARBA" id="ARBA00022643"/>
    </source>
</evidence>
<comment type="caution">
    <text evidence="6">The sequence shown here is derived from an EMBL/GenBank/DDBJ whole genome shotgun (WGS) entry which is preliminary data.</text>
</comment>
<keyword evidence="4" id="KW-0560">Oxidoreductase</keyword>
<comment type="cofactor">
    <cofactor evidence="1">
        <name>FMN</name>
        <dbReference type="ChEBI" id="CHEBI:58210"/>
    </cofactor>
</comment>
<accession>A0A9P7BCN7</accession>
<evidence type="ECO:0000313" key="6">
    <source>
        <dbReference type="EMBL" id="KAG0671255.1"/>
    </source>
</evidence>
<evidence type="ECO:0000256" key="1">
    <source>
        <dbReference type="ARBA" id="ARBA00001917"/>
    </source>
</evidence>
<protein>
    <recommendedName>
        <fullName evidence="5">NADH:flavin oxidoreductase/NADH oxidase N-terminal domain-containing protein</fullName>
    </recommendedName>
</protein>
<organism evidence="6 7">
    <name type="scientific">Maudiozyma exigua</name>
    <name type="common">Yeast</name>
    <name type="synonym">Kazachstania exigua</name>
    <dbReference type="NCBI Taxonomy" id="34358"/>
    <lineage>
        <taxon>Eukaryota</taxon>
        <taxon>Fungi</taxon>
        <taxon>Dikarya</taxon>
        <taxon>Ascomycota</taxon>
        <taxon>Saccharomycotina</taxon>
        <taxon>Saccharomycetes</taxon>
        <taxon>Saccharomycetales</taxon>
        <taxon>Saccharomycetaceae</taxon>
        <taxon>Maudiozyma</taxon>
    </lineage>
</organism>
<comment type="similarity">
    <text evidence="2">Belongs to the NADH:flavin oxidoreductase/NADH oxidase family.</text>
</comment>
<gene>
    <name evidence="6" type="ORF">C6P45_001019</name>
</gene>
<dbReference type="InterPro" id="IPR001155">
    <property type="entry name" value="OxRdtase_FMN_N"/>
</dbReference>
<dbReference type="FunFam" id="3.20.20.70:FF:000138">
    <property type="entry name" value="NADPH dehydrogenase 1"/>
    <property type="match status" value="1"/>
</dbReference>
<dbReference type="GO" id="GO:0006915">
    <property type="term" value="P:apoptotic process"/>
    <property type="evidence" value="ECO:0007669"/>
    <property type="project" value="UniProtKB-ARBA"/>
</dbReference>
<sequence>MSFDESIKNVPFKDTNMFKPLVVGNTTLKHRVVMPPMARMRASFPDYVPNKEWAATYYEQRSRREGTMIITEGTHIAEEAGGYDHAPGIWSREQIEEWKRIIDGIHKNKSYVWMQLLSLGRQASIKSLARDGFPYVSASDNIYMSESIKEEAIKYNNLQHGLTKEEINNYIQFHVQAAKNTIEAGVDGVEIHAAHGYLLGQFQDPISNKRTDEYGGSIENRARLTLQIVDVISAMIGPERVGIRFSPYNIYGEMSGSRDPALLATFAYMIGQLEKRRKNNKGLAYIHLTEPMEDDNSVENTQLTFKHDYEEGTNDFIYSIWKGPIIRTGELAGNTEKVLEMLKDPRTLTGYGRYFISNPDLVDRLENGLPLNKYRKDLFYAMTSEGYIDYPTYSEVVANSYKK</sequence>
<dbReference type="PANTHER" id="PTHR22893">
    <property type="entry name" value="NADH OXIDOREDUCTASE-RELATED"/>
    <property type="match status" value="1"/>
</dbReference>
<evidence type="ECO:0000259" key="5">
    <source>
        <dbReference type="Pfam" id="PF00724"/>
    </source>
</evidence>
<evidence type="ECO:0000256" key="2">
    <source>
        <dbReference type="ARBA" id="ARBA00005979"/>
    </source>
</evidence>
<dbReference type="CDD" id="cd02933">
    <property type="entry name" value="OYE_like_FMN"/>
    <property type="match status" value="1"/>
</dbReference>
<dbReference type="GO" id="GO:0003959">
    <property type="term" value="F:NADPH dehydrogenase activity"/>
    <property type="evidence" value="ECO:0007669"/>
    <property type="project" value="UniProtKB-ARBA"/>
</dbReference>
<dbReference type="Pfam" id="PF00724">
    <property type="entry name" value="Oxidored_FMN"/>
    <property type="match status" value="1"/>
</dbReference>
<proteinExistence type="inferred from homology"/>
<dbReference type="Proteomes" id="UP000750334">
    <property type="component" value="Unassembled WGS sequence"/>
</dbReference>
<reference evidence="6 7" key="1">
    <citation type="submission" date="2020-11" db="EMBL/GenBank/DDBJ databases">
        <title>Kefir isolates.</title>
        <authorList>
            <person name="Marcisauskas S."/>
            <person name="Kim Y."/>
            <person name="Blasche S."/>
        </authorList>
    </citation>
    <scope>NUCLEOTIDE SEQUENCE [LARGE SCALE GENOMIC DNA]</scope>
    <source>
        <strain evidence="6 7">OG2</strain>
    </source>
</reference>
<feature type="domain" description="NADH:flavin oxidoreductase/NADH oxidase N-terminal" evidence="5">
    <location>
        <begin position="17"/>
        <end position="372"/>
    </location>
</feature>
<dbReference type="EMBL" id="PUHR01000014">
    <property type="protein sequence ID" value="KAG0671255.1"/>
    <property type="molecule type" value="Genomic_DNA"/>
</dbReference>
<evidence type="ECO:0000256" key="4">
    <source>
        <dbReference type="ARBA" id="ARBA00023002"/>
    </source>
</evidence>
<dbReference type="OrthoDB" id="276546at2759"/>
<evidence type="ECO:0000313" key="7">
    <source>
        <dbReference type="Proteomes" id="UP000750334"/>
    </source>
</evidence>
<dbReference type="GO" id="GO:0010181">
    <property type="term" value="F:FMN binding"/>
    <property type="evidence" value="ECO:0007669"/>
    <property type="project" value="InterPro"/>
</dbReference>